<feature type="transmembrane region" description="Helical" evidence="1">
    <location>
        <begin position="15"/>
        <end position="39"/>
    </location>
</feature>
<dbReference type="Pfam" id="PF05226">
    <property type="entry name" value="CHASE2"/>
    <property type="match status" value="1"/>
</dbReference>
<accession>A0ABR8HD46</accession>
<keyword evidence="1" id="KW-1133">Transmembrane helix</keyword>
<evidence type="ECO:0000313" key="4">
    <source>
        <dbReference type="Proteomes" id="UP000606396"/>
    </source>
</evidence>
<dbReference type="SUPFAM" id="SSF55874">
    <property type="entry name" value="ATPase domain of HSP90 chaperone/DNA topoisomerase II/histidine kinase"/>
    <property type="match status" value="1"/>
</dbReference>
<feature type="transmembrane region" description="Helical" evidence="1">
    <location>
        <begin position="358"/>
        <end position="381"/>
    </location>
</feature>
<feature type="domain" description="CHASE2" evidence="2">
    <location>
        <begin position="39"/>
        <end position="347"/>
    </location>
</feature>
<protein>
    <submittedName>
        <fullName evidence="3">CHASE2 domain-containing protein</fullName>
    </submittedName>
</protein>
<dbReference type="Proteomes" id="UP000606396">
    <property type="component" value="Unassembled WGS sequence"/>
</dbReference>
<gene>
    <name evidence="3" type="ORF">H6G94_18475</name>
</gene>
<reference evidence="3 4" key="1">
    <citation type="journal article" date="2020" name="ISME J.">
        <title>Comparative genomics reveals insights into cyanobacterial evolution and habitat adaptation.</title>
        <authorList>
            <person name="Chen M.Y."/>
            <person name="Teng W.K."/>
            <person name="Zhao L."/>
            <person name="Hu C.X."/>
            <person name="Zhou Y.K."/>
            <person name="Han B.P."/>
            <person name="Song L.R."/>
            <person name="Shu W.S."/>
        </authorList>
    </citation>
    <scope>NUCLEOTIDE SEQUENCE [LARGE SCALE GENOMIC DNA]</scope>
    <source>
        <strain evidence="3 4">FACHB-252</strain>
    </source>
</reference>
<organism evidence="3 4">
    <name type="scientific">Nostoc punctiforme FACHB-252</name>
    <dbReference type="NCBI Taxonomy" id="1357509"/>
    <lineage>
        <taxon>Bacteria</taxon>
        <taxon>Bacillati</taxon>
        <taxon>Cyanobacteriota</taxon>
        <taxon>Cyanophyceae</taxon>
        <taxon>Nostocales</taxon>
        <taxon>Nostocaceae</taxon>
        <taxon>Nostoc</taxon>
    </lineage>
</organism>
<sequence length="630" mass="71705">MVWVNWRRIQNEIKILLLASLPGTTFLIVIVIARLYGFLQDFELTALDTFLRWRPGEVTDDKVVIVGINEEDIHSVGKYPIPDKEIAAVIEKIQKYKPVAIGLDIFRNFPVEPGHQELIKVFQKYPNIIGIEKILPPDLISPPPQLPPKQIGFSDIIADKDNKYRRYLLWTPSPKNPHNTEEDKLSLGLQLAQAYLSHENINMQTGIVDKNTIRFKTTELPRFLSNTGGYINENSSGLKILINFRSGKKPFHILSLNDIKAENINPNLLQNKVVIIGITAISSTDFVNTSATVEQKIRGQISGVEFHAHACSQIINAVINGRPLLKVWSEEWEYIWIVACGFYPIIIFSLTQSLWKNLLAVVVVAFALFGLALVLIGYGWWIPIAPGLLTLIINGLGLSGFAFALYQHNQLFNIKMNERQHTIEHAFTVIHNGPLQTLANVLRQMQTQDWPYQELKLQLEKLNYEIREIGEYLKLEALSQEESLRLGSGLKLDLKCPIHELFYAVYTSTLERQDLEYLKNIKVKIRTFEPVDDKCLSVNNKQELCLFLEEALCNVGKHAKGVKRIEAIGKKYEDFYILKIQDNGPGLISSFENKGTKQLKNIAKNLGGDFRRESIAPKGTVCEISWRLRK</sequence>
<evidence type="ECO:0000313" key="3">
    <source>
        <dbReference type="EMBL" id="MBD2613231.1"/>
    </source>
</evidence>
<evidence type="ECO:0000256" key="1">
    <source>
        <dbReference type="SAM" id="Phobius"/>
    </source>
</evidence>
<keyword evidence="1" id="KW-0812">Transmembrane</keyword>
<feature type="transmembrane region" description="Helical" evidence="1">
    <location>
        <begin position="334"/>
        <end position="351"/>
    </location>
</feature>
<keyword evidence="1" id="KW-0472">Membrane</keyword>
<feature type="transmembrane region" description="Helical" evidence="1">
    <location>
        <begin position="387"/>
        <end position="406"/>
    </location>
</feature>
<keyword evidence="4" id="KW-1185">Reference proteome</keyword>
<dbReference type="InterPro" id="IPR007890">
    <property type="entry name" value="CHASE2"/>
</dbReference>
<dbReference type="Gene3D" id="3.30.565.10">
    <property type="entry name" value="Histidine kinase-like ATPase, C-terminal domain"/>
    <property type="match status" value="1"/>
</dbReference>
<evidence type="ECO:0000259" key="2">
    <source>
        <dbReference type="SMART" id="SM01080"/>
    </source>
</evidence>
<proteinExistence type="predicted"/>
<dbReference type="EMBL" id="JACJTC010000013">
    <property type="protein sequence ID" value="MBD2613231.1"/>
    <property type="molecule type" value="Genomic_DNA"/>
</dbReference>
<name>A0ABR8HD46_NOSPU</name>
<comment type="caution">
    <text evidence="3">The sequence shown here is derived from an EMBL/GenBank/DDBJ whole genome shotgun (WGS) entry which is preliminary data.</text>
</comment>
<dbReference type="InterPro" id="IPR036890">
    <property type="entry name" value="HATPase_C_sf"/>
</dbReference>
<dbReference type="SMART" id="SM01080">
    <property type="entry name" value="CHASE2"/>
    <property type="match status" value="1"/>
</dbReference>